<proteinExistence type="predicted"/>
<sequence length="344" mass="39141">MDIDKAFNEFVKVKKQPKLGEENMKDLITAARKVLMGEDSNPDKPGKQGDHDEYQKKRAEILKGYGVEACGLLKDEKEKKQCFQDLDDAHVADHEEPKKEDVYIPPTATHNKEKGKKGVVKTPAEVEVDLPVKKKVTVQVEDKTYLKGLGAEIQKKIKSFEKKQKDLYKKFPDLKIKTFVYNPETGKPDIEIKEGDEISESFWKVNIPDMPVIFIETNSKSEIITDMRKKLKPDVFKELSIERVTKADMIKTYRQLVKGEGGDDEEVKESTALQLKMAFDDAKIKIKGVKGGKLVVSKKDKKKVIDVVNKSFKKGTGEKVVDKQIKFEEVEDQVDPNPERSISK</sequence>
<feature type="compositionally biased region" description="Basic and acidic residues" evidence="1">
    <location>
        <begin position="41"/>
        <end position="55"/>
    </location>
</feature>
<protein>
    <submittedName>
        <fullName evidence="2">Uncharacterized protein</fullName>
    </submittedName>
</protein>
<organism evidence="2">
    <name type="scientific">marine metagenome</name>
    <dbReference type="NCBI Taxonomy" id="408172"/>
    <lineage>
        <taxon>unclassified sequences</taxon>
        <taxon>metagenomes</taxon>
        <taxon>ecological metagenomes</taxon>
    </lineage>
</organism>
<accession>A0A382KUL6</accession>
<feature type="region of interest" description="Disordered" evidence="1">
    <location>
        <begin position="32"/>
        <end position="55"/>
    </location>
</feature>
<dbReference type="AlphaFoldDB" id="A0A382KUL6"/>
<dbReference type="EMBL" id="UINC01082851">
    <property type="protein sequence ID" value="SVC27989.1"/>
    <property type="molecule type" value="Genomic_DNA"/>
</dbReference>
<feature type="non-terminal residue" evidence="2">
    <location>
        <position position="344"/>
    </location>
</feature>
<reference evidence="2" key="1">
    <citation type="submission" date="2018-05" db="EMBL/GenBank/DDBJ databases">
        <authorList>
            <person name="Lanie J.A."/>
            <person name="Ng W.-L."/>
            <person name="Kazmierczak K.M."/>
            <person name="Andrzejewski T.M."/>
            <person name="Davidsen T.M."/>
            <person name="Wayne K.J."/>
            <person name="Tettelin H."/>
            <person name="Glass J.I."/>
            <person name="Rusch D."/>
            <person name="Podicherti R."/>
            <person name="Tsui H.-C.T."/>
            <person name="Winkler M.E."/>
        </authorList>
    </citation>
    <scope>NUCLEOTIDE SEQUENCE</scope>
</reference>
<gene>
    <name evidence="2" type="ORF">METZ01_LOCUS280843</name>
</gene>
<name>A0A382KUL6_9ZZZZ</name>
<evidence type="ECO:0000256" key="1">
    <source>
        <dbReference type="SAM" id="MobiDB-lite"/>
    </source>
</evidence>
<evidence type="ECO:0000313" key="2">
    <source>
        <dbReference type="EMBL" id="SVC27989.1"/>
    </source>
</evidence>
<feature type="region of interest" description="Disordered" evidence="1">
    <location>
        <begin position="94"/>
        <end position="119"/>
    </location>
</feature>